<keyword evidence="3 4" id="KW-0663">Pyridoxal phosphate</keyword>
<dbReference type="OrthoDB" id="9768668at2"/>
<evidence type="ECO:0000256" key="3">
    <source>
        <dbReference type="PIRSR" id="PIRSR000390-2"/>
    </source>
</evidence>
<dbReference type="InterPro" id="IPR015424">
    <property type="entry name" value="PyrdxlP-dep_Trfase"/>
</dbReference>
<keyword evidence="6" id="KW-1185">Reference proteome</keyword>
<evidence type="ECO:0000256" key="2">
    <source>
        <dbReference type="PIRSR" id="PIRSR000390-1"/>
    </source>
</evidence>
<dbReference type="InterPro" id="IPR000653">
    <property type="entry name" value="DegT/StrS_aminotransferase"/>
</dbReference>
<keyword evidence="5" id="KW-0808">Transferase</keyword>
<dbReference type="Gene3D" id="3.40.640.10">
    <property type="entry name" value="Type I PLP-dependent aspartate aminotransferase-like (Major domain)"/>
    <property type="match status" value="1"/>
</dbReference>
<comment type="similarity">
    <text evidence="1 4">Belongs to the DegT/DnrJ/EryC1 family.</text>
</comment>
<dbReference type="AlphaFoldDB" id="A0A0H2MBN3"/>
<dbReference type="InterPro" id="IPR015421">
    <property type="entry name" value="PyrdxlP-dep_Trfase_major"/>
</dbReference>
<feature type="modified residue" description="N6-(pyridoxal phosphate)lysine" evidence="3">
    <location>
        <position position="193"/>
    </location>
</feature>
<reference evidence="5 6" key="1">
    <citation type="submission" date="2015-03" db="EMBL/GenBank/DDBJ databases">
        <title>Genome Sequence of Kiloniella spongiae MEBiC09566, isolated from a marine sponge.</title>
        <authorList>
            <person name="Shao Z."/>
            <person name="Wang L."/>
            <person name="Li X."/>
        </authorList>
    </citation>
    <scope>NUCLEOTIDE SEQUENCE [LARGE SCALE GENOMIC DNA]</scope>
    <source>
        <strain evidence="5 6">MEBiC09566</strain>
    </source>
</reference>
<dbReference type="GO" id="GO:0030170">
    <property type="term" value="F:pyridoxal phosphate binding"/>
    <property type="evidence" value="ECO:0007669"/>
    <property type="project" value="TreeGrafter"/>
</dbReference>
<evidence type="ECO:0000256" key="1">
    <source>
        <dbReference type="ARBA" id="ARBA00037999"/>
    </source>
</evidence>
<accession>A0A0H2MBN3</accession>
<name>A0A0H2MBN3_9PROT</name>
<protein>
    <submittedName>
        <fullName evidence="5">Aminotransferase</fullName>
    </submittedName>
</protein>
<dbReference type="GO" id="GO:0000271">
    <property type="term" value="P:polysaccharide biosynthetic process"/>
    <property type="evidence" value="ECO:0007669"/>
    <property type="project" value="TreeGrafter"/>
</dbReference>
<dbReference type="EMBL" id="LAQL01000013">
    <property type="protein sequence ID" value="KLN59611.1"/>
    <property type="molecule type" value="Genomic_DNA"/>
</dbReference>
<sequence length="401" mass="44600">MSKVFTKPFTQQEPVPSAAISRITEILATGRLHRYNTIKGEISDASMLEKEFAEWQGTQYCLATTSGGQAMQISLRAAGVKPGTKVLANAYTLAPVPGAIHATGGIPVFVDIDDNWHTDINDLEEKAKDSGAQYFMLSHMRGHIANMERIVAVCKKYSITLIEDCAHTMGAKWKGKRSGNFGDIACFSTQTYKHLNSGEGGFITTDNPEFAARAIVNSGSYMLYGSHGAIPSENIFKKVRLESPNCSARLDNIRAAILRAQLPLLEENILRWQSLYEALEEGFRAIPGLKVVKREPCEQFVGSSIQFQASGIREDNIPLLVKRCENRGVQLKWFGNPEPTAFTSKYDTWQYLGEIADLPNTDRVLSKTCDMRVPLTFSKEDCFDIIEIIADEVHKLTNKYS</sequence>
<dbReference type="PIRSF" id="PIRSF000390">
    <property type="entry name" value="PLP_StrS"/>
    <property type="match status" value="1"/>
</dbReference>
<dbReference type="PATRIC" id="fig|1489064.4.peg.409"/>
<dbReference type="PANTHER" id="PTHR30244:SF34">
    <property type="entry name" value="DTDP-4-AMINO-4,6-DIDEOXYGALACTOSE TRANSAMINASE"/>
    <property type="match status" value="1"/>
</dbReference>
<gene>
    <name evidence="5" type="ORF">WH96_17095</name>
</gene>
<dbReference type="InterPro" id="IPR015422">
    <property type="entry name" value="PyrdxlP-dep_Trfase_small"/>
</dbReference>
<proteinExistence type="inferred from homology"/>
<comment type="caution">
    <text evidence="5">The sequence shown here is derived from an EMBL/GenBank/DDBJ whole genome shotgun (WGS) entry which is preliminary data.</text>
</comment>
<feature type="active site" description="Proton acceptor" evidence="2">
    <location>
        <position position="193"/>
    </location>
</feature>
<dbReference type="GO" id="GO:0008483">
    <property type="term" value="F:transaminase activity"/>
    <property type="evidence" value="ECO:0007669"/>
    <property type="project" value="UniProtKB-KW"/>
</dbReference>
<dbReference type="PANTHER" id="PTHR30244">
    <property type="entry name" value="TRANSAMINASE"/>
    <property type="match status" value="1"/>
</dbReference>
<dbReference type="SUPFAM" id="SSF53383">
    <property type="entry name" value="PLP-dependent transferases"/>
    <property type="match status" value="1"/>
</dbReference>
<dbReference type="Pfam" id="PF01041">
    <property type="entry name" value="DegT_DnrJ_EryC1"/>
    <property type="match status" value="1"/>
</dbReference>
<dbReference type="Gene3D" id="3.90.1150.10">
    <property type="entry name" value="Aspartate Aminotransferase, domain 1"/>
    <property type="match status" value="1"/>
</dbReference>
<organism evidence="5 6">
    <name type="scientific">Kiloniella spongiae</name>
    <dbReference type="NCBI Taxonomy" id="1489064"/>
    <lineage>
        <taxon>Bacteria</taxon>
        <taxon>Pseudomonadati</taxon>
        <taxon>Pseudomonadota</taxon>
        <taxon>Alphaproteobacteria</taxon>
        <taxon>Rhodospirillales</taxon>
        <taxon>Kiloniellaceae</taxon>
        <taxon>Kiloniella</taxon>
    </lineage>
</organism>
<evidence type="ECO:0000313" key="5">
    <source>
        <dbReference type="EMBL" id="KLN59611.1"/>
    </source>
</evidence>
<dbReference type="Proteomes" id="UP000035444">
    <property type="component" value="Unassembled WGS sequence"/>
</dbReference>
<dbReference type="RefSeq" id="WP_047765465.1">
    <property type="nucleotide sequence ID" value="NZ_LAQL01000013.1"/>
</dbReference>
<dbReference type="STRING" id="1489064.WH96_17095"/>
<evidence type="ECO:0000256" key="4">
    <source>
        <dbReference type="RuleBase" id="RU004508"/>
    </source>
</evidence>
<evidence type="ECO:0000313" key="6">
    <source>
        <dbReference type="Proteomes" id="UP000035444"/>
    </source>
</evidence>
<keyword evidence="5" id="KW-0032">Aminotransferase</keyword>